<accession>A0ABS7ZYH6</accession>
<gene>
    <name evidence="1" type="ORF">I9W95_17620</name>
</gene>
<keyword evidence="2" id="KW-1185">Reference proteome</keyword>
<dbReference type="Gene3D" id="1.10.10.10">
    <property type="entry name" value="Winged helix-like DNA-binding domain superfamily/Winged helix DNA-binding domain"/>
    <property type="match status" value="1"/>
</dbReference>
<comment type="caution">
    <text evidence="1">The sequence shown here is derived from an EMBL/GenBank/DDBJ whole genome shotgun (WGS) entry which is preliminary data.</text>
</comment>
<protein>
    <submittedName>
        <fullName evidence="1">Helix-turn-helix domain-containing protein</fullName>
    </submittedName>
</protein>
<dbReference type="Proteomes" id="UP000714380">
    <property type="component" value="Unassembled WGS sequence"/>
</dbReference>
<dbReference type="SUPFAM" id="SSF46785">
    <property type="entry name" value="Winged helix' DNA-binding domain"/>
    <property type="match status" value="1"/>
</dbReference>
<dbReference type="Pfam" id="PF09904">
    <property type="entry name" value="HTH_43"/>
    <property type="match status" value="1"/>
</dbReference>
<evidence type="ECO:0000313" key="1">
    <source>
        <dbReference type="EMBL" id="MCA6065420.1"/>
    </source>
</evidence>
<evidence type="ECO:0000313" key="2">
    <source>
        <dbReference type="Proteomes" id="UP000714380"/>
    </source>
</evidence>
<sequence>MALSKLIARKYLILKALTELRRPSIDDIAEHSKLPRPTINRYIRSLREDYGMDIQYIPGETGGHYRIMDWCGLNHEEFMKHCARHYKELQD</sequence>
<dbReference type="EMBL" id="JAEDAH010000105">
    <property type="protein sequence ID" value="MCA6065420.1"/>
    <property type="molecule type" value="Genomic_DNA"/>
</dbReference>
<dbReference type="InterPro" id="IPR036390">
    <property type="entry name" value="WH_DNA-bd_sf"/>
</dbReference>
<dbReference type="InterPro" id="IPR017162">
    <property type="entry name" value="UCP037266"/>
</dbReference>
<proteinExistence type="predicted"/>
<dbReference type="InterPro" id="IPR036388">
    <property type="entry name" value="WH-like_DNA-bd_sf"/>
</dbReference>
<dbReference type="RefSeq" id="WP_225677341.1">
    <property type="nucleotide sequence ID" value="NZ_JAEDAH010000105.1"/>
</dbReference>
<name>A0ABS7ZYH6_9GAMM</name>
<reference evidence="1 2" key="1">
    <citation type="submission" date="2020-12" db="EMBL/GenBank/DDBJ databases">
        <title>Novel Thalassolituus-related marine hydrocarbonoclastic bacteria mediated algae-derived hydrocarbons mineralization in twilight zone of the northern South China Sea.</title>
        <authorList>
            <person name="Dong C."/>
        </authorList>
    </citation>
    <scope>NUCLEOTIDE SEQUENCE [LARGE SCALE GENOMIC DNA]</scope>
    <source>
        <strain evidence="1 2">IMCC1826</strain>
    </source>
</reference>
<organism evidence="1 2">
    <name type="scientific">Thalassolituus marinus</name>
    <dbReference type="NCBI Taxonomy" id="671053"/>
    <lineage>
        <taxon>Bacteria</taxon>
        <taxon>Pseudomonadati</taxon>
        <taxon>Pseudomonadota</taxon>
        <taxon>Gammaproteobacteria</taxon>
        <taxon>Oceanospirillales</taxon>
        <taxon>Oceanospirillaceae</taxon>
        <taxon>Thalassolituus</taxon>
    </lineage>
</organism>